<gene>
    <name evidence="3" type="ORF">FHS89_003001</name>
</gene>
<dbReference type="Gene3D" id="2.30.30.40">
    <property type="entry name" value="SH3 Domains"/>
    <property type="match status" value="2"/>
</dbReference>
<dbReference type="SMART" id="SM00287">
    <property type="entry name" value="SH3b"/>
    <property type="match status" value="2"/>
</dbReference>
<protein>
    <submittedName>
        <fullName evidence="3">SH3-like domain-containing protein</fullName>
    </submittedName>
</protein>
<reference evidence="3 4" key="1">
    <citation type="submission" date="2020-08" db="EMBL/GenBank/DDBJ databases">
        <title>Genomic Encyclopedia of Type Strains, Phase IV (KMG-IV): sequencing the most valuable type-strain genomes for metagenomic binning, comparative biology and taxonomic classification.</title>
        <authorList>
            <person name="Goeker M."/>
        </authorList>
    </citation>
    <scope>NUCLEOTIDE SEQUENCE [LARGE SCALE GENOMIC DNA]</scope>
    <source>
        <strain evidence="3 4">DSM 103377</strain>
    </source>
</reference>
<accession>A0A840X8B2</accession>
<evidence type="ECO:0000313" key="4">
    <source>
        <dbReference type="Proteomes" id="UP000553766"/>
    </source>
</evidence>
<dbReference type="InterPro" id="IPR003646">
    <property type="entry name" value="SH3-like_bac-type"/>
</dbReference>
<dbReference type="AlphaFoldDB" id="A0A840X8B2"/>
<keyword evidence="1" id="KW-0732">Signal</keyword>
<dbReference type="InterPro" id="IPR010466">
    <property type="entry name" value="DUF1058"/>
</dbReference>
<evidence type="ECO:0000259" key="2">
    <source>
        <dbReference type="SMART" id="SM00287"/>
    </source>
</evidence>
<organism evidence="3 4">
    <name type="scientific">Rubricella aquisinus</name>
    <dbReference type="NCBI Taxonomy" id="2028108"/>
    <lineage>
        <taxon>Bacteria</taxon>
        <taxon>Pseudomonadati</taxon>
        <taxon>Pseudomonadota</taxon>
        <taxon>Alphaproteobacteria</taxon>
        <taxon>Rhodobacterales</taxon>
        <taxon>Paracoccaceae</taxon>
        <taxon>Rubricella</taxon>
    </lineage>
</organism>
<dbReference type="RefSeq" id="WP_184012917.1">
    <property type="nucleotide sequence ID" value="NZ_JACIJS010000011.1"/>
</dbReference>
<feature type="domain" description="SH3b" evidence="2">
    <location>
        <begin position="101"/>
        <end position="160"/>
    </location>
</feature>
<name>A0A840X8B2_9RHOB</name>
<sequence length="162" mass="18029">MSRRITALIFSILLIVTPGFAVAQGDRGPVTGLDLPRYVSLKGSKGNVRRGPSFGHPIDWVFVRRGMPLRVTAEYDVWRRVEDHEGEGGWIHSTQISGVRTALVRDDGLVLRERPTDRGRPLAELGEGVIVRLDECQGDWCIVQINGIEGWAPARTMWATGR</sequence>
<feature type="domain" description="SH3b" evidence="2">
    <location>
        <begin position="36"/>
        <end position="100"/>
    </location>
</feature>
<feature type="chain" id="PRO_5032577835" evidence="1">
    <location>
        <begin position="24"/>
        <end position="162"/>
    </location>
</feature>
<evidence type="ECO:0000313" key="3">
    <source>
        <dbReference type="EMBL" id="MBB5516957.1"/>
    </source>
</evidence>
<dbReference type="Pfam" id="PF06347">
    <property type="entry name" value="SH3_4"/>
    <property type="match status" value="2"/>
</dbReference>
<feature type="signal peptide" evidence="1">
    <location>
        <begin position="1"/>
        <end position="23"/>
    </location>
</feature>
<proteinExistence type="predicted"/>
<keyword evidence="4" id="KW-1185">Reference proteome</keyword>
<comment type="caution">
    <text evidence="3">The sequence shown here is derived from an EMBL/GenBank/DDBJ whole genome shotgun (WGS) entry which is preliminary data.</text>
</comment>
<dbReference type="Proteomes" id="UP000553766">
    <property type="component" value="Unassembled WGS sequence"/>
</dbReference>
<dbReference type="EMBL" id="JACIJS010000011">
    <property type="protein sequence ID" value="MBB5516957.1"/>
    <property type="molecule type" value="Genomic_DNA"/>
</dbReference>
<evidence type="ECO:0000256" key="1">
    <source>
        <dbReference type="SAM" id="SignalP"/>
    </source>
</evidence>